<evidence type="ECO:0000259" key="10">
    <source>
        <dbReference type="PROSITE" id="PS50262"/>
    </source>
</evidence>
<evidence type="ECO:0000256" key="6">
    <source>
        <dbReference type="ARBA" id="ARBA00023136"/>
    </source>
</evidence>
<dbReference type="SUPFAM" id="SSF81321">
    <property type="entry name" value="Family A G protein-coupled receptor-like"/>
    <property type="match status" value="1"/>
</dbReference>
<dbReference type="PANTHER" id="PTHR24249:SF372">
    <property type="entry name" value="G-PROTEIN COUPLED RECEPTORS FAMILY 1 PROFILE DOMAIN-CONTAINING PROTEIN"/>
    <property type="match status" value="1"/>
</dbReference>
<protein>
    <submittedName>
        <fullName evidence="11">G protein-coupled bile acid receptor 1</fullName>
    </submittedName>
</protein>
<evidence type="ECO:0000256" key="2">
    <source>
        <dbReference type="ARBA" id="ARBA00022475"/>
    </source>
</evidence>
<proteinExistence type="predicted"/>
<comment type="subcellular location">
    <subcellularLocation>
        <location evidence="1">Cell membrane</location>
        <topology evidence="1">Multi-pass membrane protein</topology>
    </subcellularLocation>
</comment>
<dbReference type="Proteomes" id="UP000694620">
    <property type="component" value="Chromosome 8"/>
</dbReference>
<dbReference type="InterPro" id="IPR017452">
    <property type="entry name" value="GPCR_Rhodpsn_7TM"/>
</dbReference>
<evidence type="ECO:0000256" key="5">
    <source>
        <dbReference type="ARBA" id="ARBA00023040"/>
    </source>
</evidence>
<dbReference type="GeneTree" id="ENSGT01030000234555"/>
<evidence type="ECO:0000256" key="9">
    <source>
        <dbReference type="SAM" id="Phobius"/>
    </source>
</evidence>
<dbReference type="Gene3D" id="1.20.1070.10">
    <property type="entry name" value="Rhodopsin 7-helix transmembrane proteins"/>
    <property type="match status" value="1"/>
</dbReference>
<dbReference type="GO" id="GO:0005886">
    <property type="term" value="C:plasma membrane"/>
    <property type="evidence" value="ECO:0007669"/>
    <property type="project" value="UniProtKB-SubCell"/>
</dbReference>
<dbReference type="InterPro" id="IPR050569">
    <property type="entry name" value="TAAR"/>
</dbReference>
<gene>
    <name evidence="11" type="primary">LOC114656728</name>
</gene>
<accession>A0A8C4TJQ0</accession>
<keyword evidence="6 9" id="KW-0472">Membrane</keyword>
<dbReference type="InterPro" id="IPR000276">
    <property type="entry name" value="GPCR_Rhodpsn"/>
</dbReference>
<dbReference type="PROSITE" id="PS50262">
    <property type="entry name" value="G_PROTEIN_RECEP_F1_2"/>
    <property type="match status" value="1"/>
</dbReference>
<evidence type="ECO:0000256" key="8">
    <source>
        <dbReference type="ARBA" id="ARBA00023224"/>
    </source>
</evidence>
<dbReference type="Ensembl" id="ENSECRT00000032980.1">
    <property type="protein sequence ID" value="ENSECRP00000032258.1"/>
    <property type="gene ID" value="ENSECRG00000021876.1"/>
</dbReference>
<dbReference type="GO" id="GO:0004930">
    <property type="term" value="F:G protein-coupled receptor activity"/>
    <property type="evidence" value="ECO:0007669"/>
    <property type="project" value="UniProtKB-KW"/>
</dbReference>
<evidence type="ECO:0000313" key="11">
    <source>
        <dbReference type="Ensembl" id="ENSECRP00000032258.1"/>
    </source>
</evidence>
<name>A0A8C4TJQ0_ERPCA</name>
<dbReference type="PANTHER" id="PTHR24249">
    <property type="entry name" value="HISTAMINE RECEPTOR-RELATED G-PROTEIN COUPLED RECEPTOR"/>
    <property type="match status" value="1"/>
</dbReference>
<evidence type="ECO:0000256" key="3">
    <source>
        <dbReference type="ARBA" id="ARBA00022692"/>
    </source>
</evidence>
<keyword evidence="7" id="KW-0675">Receptor</keyword>
<reference evidence="11" key="3">
    <citation type="submission" date="2025-09" db="UniProtKB">
        <authorList>
            <consortium name="Ensembl"/>
        </authorList>
    </citation>
    <scope>IDENTIFICATION</scope>
</reference>
<keyword evidence="3 9" id="KW-0812">Transmembrane</keyword>
<feature type="transmembrane region" description="Helical" evidence="9">
    <location>
        <begin position="109"/>
        <end position="129"/>
    </location>
</feature>
<evidence type="ECO:0000256" key="7">
    <source>
        <dbReference type="ARBA" id="ARBA00023170"/>
    </source>
</evidence>
<dbReference type="AlphaFoldDB" id="A0A8C4TJQ0"/>
<dbReference type="Pfam" id="PF00001">
    <property type="entry name" value="7tm_1"/>
    <property type="match status" value="1"/>
</dbReference>
<feature type="transmembrane region" description="Helical" evidence="9">
    <location>
        <begin position="171"/>
        <end position="191"/>
    </location>
</feature>
<feature type="transmembrane region" description="Helical" evidence="9">
    <location>
        <begin position="23"/>
        <end position="45"/>
    </location>
</feature>
<feature type="transmembrane region" description="Helical" evidence="9">
    <location>
        <begin position="207"/>
        <end position="227"/>
    </location>
</feature>
<evidence type="ECO:0000256" key="1">
    <source>
        <dbReference type="ARBA" id="ARBA00004651"/>
    </source>
</evidence>
<keyword evidence="8" id="KW-0807">Transducer</keyword>
<reference evidence="11" key="2">
    <citation type="submission" date="2025-08" db="UniProtKB">
        <authorList>
            <consortium name="Ensembl"/>
        </authorList>
    </citation>
    <scope>IDENTIFICATION</scope>
</reference>
<evidence type="ECO:0000313" key="12">
    <source>
        <dbReference type="Proteomes" id="UP000694620"/>
    </source>
</evidence>
<sequence length="256" mass="29927">MGIALPFISSLSLQHEVDFASCLALNICPNFFFLSLLFNLVMVHYERYQCIIYPLHYQQKWVNRCFFLALASVWILPLCFASLPAFGWNDWKEYNKSEVCSYKVVFQNAFVYLEVYGIVIPAILSIIYMTGRIMWVARRQLKIICKFHRAVKRDQPSEEERKMNLRYAKNLVSLTLIFIVFWVPYIVFIHVSLDAMRNGKDDPRKQIIFSSVGVGSMALIPLVLGIGNHQYMAPIRNIFYKLKDRCVKKKDTDIQL</sequence>
<feature type="transmembrane region" description="Helical" evidence="9">
    <location>
        <begin position="66"/>
        <end position="89"/>
    </location>
</feature>
<keyword evidence="4 9" id="KW-1133">Transmembrane helix</keyword>
<keyword evidence="5" id="KW-0297">G-protein coupled receptor</keyword>
<keyword evidence="12" id="KW-1185">Reference proteome</keyword>
<keyword evidence="2" id="KW-1003">Cell membrane</keyword>
<reference evidence="11" key="1">
    <citation type="submission" date="2021-06" db="EMBL/GenBank/DDBJ databases">
        <authorList>
            <consortium name="Wellcome Sanger Institute Data Sharing"/>
        </authorList>
    </citation>
    <scope>NUCLEOTIDE SEQUENCE [LARGE SCALE GENOMIC DNA]</scope>
</reference>
<feature type="domain" description="G-protein coupled receptors family 1 profile" evidence="10">
    <location>
        <begin position="1"/>
        <end position="224"/>
    </location>
</feature>
<evidence type="ECO:0000256" key="4">
    <source>
        <dbReference type="ARBA" id="ARBA00022989"/>
    </source>
</evidence>
<organism evidence="11 12">
    <name type="scientific">Erpetoichthys calabaricus</name>
    <name type="common">Rope fish</name>
    <name type="synonym">Calamoichthys calabaricus</name>
    <dbReference type="NCBI Taxonomy" id="27687"/>
    <lineage>
        <taxon>Eukaryota</taxon>
        <taxon>Metazoa</taxon>
        <taxon>Chordata</taxon>
        <taxon>Craniata</taxon>
        <taxon>Vertebrata</taxon>
        <taxon>Euteleostomi</taxon>
        <taxon>Actinopterygii</taxon>
        <taxon>Polypteriformes</taxon>
        <taxon>Polypteridae</taxon>
        <taxon>Erpetoichthys</taxon>
    </lineage>
</organism>